<organism evidence="1 2">
    <name type="scientific">Trichomalopsis sarcophagae</name>
    <dbReference type="NCBI Taxonomy" id="543379"/>
    <lineage>
        <taxon>Eukaryota</taxon>
        <taxon>Metazoa</taxon>
        <taxon>Ecdysozoa</taxon>
        <taxon>Arthropoda</taxon>
        <taxon>Hexapoda</taxon>
        <taxon>Insecta</taxon>
        <taxon>Pterygota</taxon>
        <taxon>Neoptera</taxon>
        <taxon>Endopterygota</taxon>
        <taxon>Hymenoptera</taxon>
        <taxon>Apocrita</taxon>
        <taxon>Proctotrupomorpha</taxon>
        <taxon>Chalcidoidea</taxon>
        <taxon>Pteromalidae</taxon>
        <taxon>Pteromalinae</taxon>
        <taxon>Trichomalopsis</taxon>
    </lineage>
</organism>
<accession>A0A232F269</accession>
<sequence length="32" mass="3980">MARQRQEGKFEKQTKPRHPRHYLLLYWCSGFS</sequence>
<keyword evidence="2" id="KW-1185">Reference proteome</keyword>
<dbReference type="AlphaFoldDB" id="A0A232F269"/>
<name>A0A232F269_9HYME</name>
<dbReference type="EMBL" id="NNAY01001190">
    <property type="protein sequence ID" value="OXU24801.1"/>
    <property type="molecule type" value="Genomic_DNA"/>
</dbReference>
<protein>
    <submittedName>
        <fullName evidence="1">Uncharacterized protein</fullName>
    </submittedName>
</protein>
<gene>
    <name evidence="1" type="ORF">TSAR_005325</name>
</gene>
<comment type="caution">
    <text evidence="1">The sequence shown here is derived from an EMBL/GenBank/DDBJ whole genome shotgun (WGS) entry which is preliminary data.</text>
</comment>
<dbReference type="Proteomes" id="UP000215335">
    <property type="component" value="Unassembled WGS sequence"/>
</dbReference>
<proteinExistence type="predicted"/>
<evidence type="ECO:0000313" key="2">
    <source>
        <dbReference type="Proteomes" id="UP000215335"/>
    </source>
</evidence>
<evidence type="ECO:0000313" key="1">
    <source>
        <dbReference type="EMBL" id="OXU24801.1"/>
    </source>
</evidence>
<reference evidence="1 2" key="1">
    <citation type="journal article" date="2017" name="Curr. Biol.">
        <title>The Evolution of Venom by Co-option of Single-Copy Genes.</title>
        <authorList>
            <person name="Martinson E.O."/>
            <person name="Mrinalini"/>
            <person name="Kelkar Y.D."/>
            <person name="Chang C.H."/>
            <person name="Werren J.H."/>
        </authorList>
    </citation>
    <scope>NUCLEOTIDE SEQUENCE [LARGE SCALE GENOMIC DNA]</scope>
    <source>
        <strain evidence="1 2">Alberta</strain>
        <tissue evidence="1">Whole body</tissue>
    </source>
</reference>